<feature type="transmembrane region" description="Helical" evidence="10">
    <location>
        <begin position="1549"/>
        <end position="1575"/>
    </location>
</feature>
<keyword evidence="7" id="KW-0325">Glycoprotein</keyword>
<keyword evidence="6 9" id="KW-1015">Disulfide bond</keyword>
<dbReference type="InterPro" id="IPR052080">
    <property type="entry name" value="vWF_C/EGF_Fibrillin"/>
</dbReference>
<feature type="domain" description="EGF-like" evidence="11">
    <location>
        <begin position="370"/>
        <end position="406"/>
    </location>
</feature>
<dbReference type="PROSITE" id="PS50923">
    <property type="entry name" value="SUSHI"/>
    <property type="match status" value="1"/>
</dbReference>
<evidence type="ECO:0000256" key="10">
    <source>
        <dbReference type="SAM" id="Phobius"/>
    </source>
</evidence>
<feature type="domain" description="EGF-like" evidence="11">
    <location>
        <begin position="577"/>
        <end position="613"/>
    </location>
</feature>
<comment type="caution">
    <text evidence="8">Lacks conserved residue(s) required for the propagation of feature annotation.</text>
</comment>
<dbReference type="PROSITE" id="PS00010">
    <property type="entry name" value="ASX_HYDROXYL"/>
    <property type="match status" value="9"/>
</dbReference>
<evidence type="ECO:0000256" key="5">
    <source>
        <dbReference type="ARBA" id="ARBA00022737"/>
    </source>
</evidence>
<organism evidence="13">
    <name type="scientific">Amphimedon queenslandica</name>
    <name type="common">Sponge</name>
    <dbReference type="NCBI Taxonomy" id="400682"/>
    <lineage>
        <taxon>Eukaryota</taxon>
        <taxon>Metazoa</taxon>
        <taxon>Porifera</taxon>
        <taxon>Demospongiae</taxon>
        <taxon>Heteroscleromorpha</taxon>
        <taxon>Haplosclerida</taxon>
        <taxon>Niphatidae</taxon>
        <taxon>Amphimedon</taxon>
    </lineage>
</organism>
<dbReference type="FunFam" id="2.10.25.10:FF:000014">
    <property type="entry name" value="Latent-transforming growth factor beta-binding protein 3"/>
    <property type="match status" value="1"/>
</dbReference>
<keyword evidence="5" id="KW-0677">Repeat</keyword>
<feature type="domain" description="EGF-like" evidence="11">
    <location>
        <begin position="165"/>
        <end position="205"/>
    </location>
</feature>
<dbReference type="EnsemblMetazoa" id="Aqu2.1.25130_001">
    <property type="protein sequence ID" value="Aqu2.1.25130_001"/>
    <property type="gene ID" value="Aqu2.1.25130"/>
</dbReference>
<dbReference type="InterPro" id="IPR001881">
    <property type="entry name" value="EGF-like_Ca-bd_dom"/>
</dbReference>
<dbReference type="PROSITE" id="PS01187">
    <property type="entry name" value="EGF_CA"/>
    <property type="match status" value="5"/>
</dbReference>
<dbReference type="FunFam" id="2.10.25.10:FF:000240">
    <property type="entry name" value="Vitamin K-dependent protein S"/>
    <property type="match status" value="12"/>
</dbReference>
<dbReference type="InterPro" id="IPR000152">
    <property type="entry name" value="EGF-type_Asp/Asn_hydroxyl_site"/>
</dbReference>
<dbReference type="CDD" id="cd00033">
    <property type="entry name" value="CCP"/>
    <property type="match status" value="1"/>
</dbReference>
<feature type="domain" description="EGF-like" evidence="11">
    <location>
        <begin position="700"/>
        <end position="740"/>
    </location>
</feature>
<dbReference type="Gene3D" id="2.10.70.10">
    <property type="entry name" value="Complement Module, domain 1"/>
    <property type="match status" value="1"/>
</dbReference>
<dbReference type="Gene3D" id="2.10.50.10">
    <property type="entry name" value="Tumor Necrosis Factor Receptor, subunit A, domain 2"/>
    <property type="match status" value="1"/>
</dbReference>
<evidence type="ECO:0000256" key="7">
    <source>
        <dbReference type="ARBA" id="ARBA00023180"/>
    </source>
</evidence>
<dbReference type="InterPro" id="IPR049883">
    <property type="entry name" value="NOTCH1_EGF-like"/>
</dbReference>
<dbReference type="STRING" id="400682.A0A1X7UCB5"/>
<dbReference type="Pfam" id="PF00008">
    <property type="entry name" value="EGF"/>
    <property type="match status" value="1"/>
</dbReference>
<comment type="subcellular location">
    <subcellularLocation>
        <location evidence="1">Secreted</location>
    </subcellularLocation>
</comment>
<evidence type="ECO:0000259" key="12">
    <source>
        <dbReference type="PROSITE" id="PS50923"/>
    </source>
</evidence>
<dbReference type="FunFam" id="2.10.25.10:FF:000005">
    <property type="entry name" value="Fibrillin 2"/>
    <property type="match status" value="1"/>
</dbReference>
<dbReference type="GO" id="GO:0005576">
    <property type="term" value="C:extracellular region"/>
    <property type="evidence" value="ECO:0007669"/>
    <property type="project" value="UniProtKB-SubCell"/>
</dbReference>
<keyword evidence="4" id="KW-0732">Signal</keyword>
<evidence type="ECO:0000256" key="1">
    <source>
        <dbReference type="ARBA" id="ARBA00004613"/>
    </source>
</evidence>
<reference evidence="13" key="1">
    <citation type="submission" date="2017-05" db="UniProtKB">
        <authorList>
            <consortium name="EnsemblMetazoa"/>
        </authorList>
    </citation>
    <scope>IDENTIFICATION</scope>
</reference>
<sequence length="1699" mass="186060">NNECNTNNGGCEHNCTNAPGSYNCSCADGYSLGGDQHGCSHINECLTNNGGCAHNCTNYNGTYGCSCATGYTLSANGKSCTDNNECSSDDTNECNQICSNTPGSYVCYCNTGYELGLDDRTCVDTNECDENNGGCAQNCSNTVGSYGCSCRTGYTLDTDNHACNDINECSSGTDDCDHSCFNTNGSYVCDCNVGYVLDTDGSTCIDDDECSRNNGGCQQTCNNNNGSYTCACIQGYILDDDDHGCSDHNECVANTDACEQHCHNSNSSYYCTCDNGYRLSTNGISCIDIDECVEHSSGCNQLCTNTNGGRTCSCYTGYVLSSNNRTCIDINECNTNNGGCDTTCTNTVGSYECSCNTGYELNNDLHHCDEINECERGTDLCEHICTNTAGSYFCSCNTGYHLETNNYNCSDTNECDTSNGGCNQTCINEIGSFHCLCDPGYTLDSNGFGCTDINECHTATHGCNQLCNNTIGSYNCHCRTGYRLNSTNERICYDINECAEESDGCAHLCTNRIGSYYCSCYSIGYALQSDEHDCQDINECLNNNGGCDQTCTNNNGSYSCSCNNGFVLAPNERSCYDINECSTGNNNCEQVCVNNIGSYTCDCNPGFQLDNNSYNCSDINECDANNGNCEHFCVNEIGSFHCYCESGYLLATNGLDCNDIDECFNNLDNCKHNCTNTNGSFYCTCIDGYRLNYNNYSCDDINECDEGSSGCEHNCSNSVGSYSCSCLTGYYLESDLHSCHDVNECETLNGGCEHICNNVIGSYYCTCRDGYDLNGNSHGCTGQKCNETLYAPLNGSMSCTGKPDQVTDETCSFWCDYGFTFYGSSLRTCLSNHSWTGVMPYCVIKHCPTLVRPTNAYIHVSTCAKPCGTAYTTECEIKCVDGYRMNEDSPFFQTCSVNNITNEVYWSDPPTCEIIPPCDSNPCLHNGQCHSTSLTSFECDCSSNNYRGTVCEIGVLSTPAIPILIKNQHSRLLNITAYPETHLRVTVLSSSNNLQVIPSTHNLTNSHPQSNFKLVADKEGVYTISYSLSGTDSQDFTAPLPVRVVVVNGVADIIGARYEESIPDMLNPGCCNMNANLSYECPDLTDTIVFNSSDIWKSNSNGDLVTDGVVFAFTQGLYLPVSIAGTQLSPTTYNTLPQTEYSCPHFEDTAYSSDCLSYNFTSADFSSLLSRQLLGASYFNFIDEVLPSWLTLTTRAQSLTESSAFTFEHYSTFIVPGEKFNSIESCQNLDLIQNTIYSVISLKSMIVAEVVQDLYHYIPNEKETVCIAVDMCSGEDPPVYITLPPSSQEFMKSISQIQMLVNDGWEMSFEESMFSEGNIRINDTEMPSGYWNGVHFVNSISLLPQFDIRLKLTALRKFMDFSDVFWTILNVTGYVYYQPQTSPNEAEGMINGSIYLSLNMSFNGIPVDCSIGMYSKLDEQATQCKPCSKGTYGVDVAQNECVSCPPDTSTISSGATSINDCFELCPPGNYSLTGLVPCLPCPPFTYTLSKGSVFCTMCDENDAANITNCISEISSMPLSSTISSFLLVPSKSNLPQEPEDDSDSDTAELLFIVSFVAVGLSIILFIGIVSTIIIYRKKKKPSELRMQHSSPYGSINPSAIVISNPLFVPKSRGENERLPNRNVVMNPIFEEQDSESVNEVEAESDSISYADVIDPNFISQSEDFEPLYDRVESKQKFQPHDQHTASDNDSFHLDDFTLY</sequence>
<dbReference type="InterPro" id="IPR026823">
    <property type="entry name" value="cEGF"/>
</dbReference>
<dbReference type="CDD" id="cd00054">
    <property type="entry name" value="EGF_CA"/>
    <property type="match status" value="1"/>
</dbReference>
<dbReference type="OrthoDB" id="10045365at2759"/>
<evidence type="ECO:0000256" key="4">
    <source>
        <dbReference type="ARBA" id="ARBA00022729"/>
    </source>
</evidence>
<dbReference type="Pfam" id="PF12662">
    <property type="entry name" value="cEGF"/>
    <property type="match status" value="3"/>
</dbReference>
<dbReference type="SMART" id="SM00032">
    <property type="entry name" value="CCP"/>
    <property type="match status" value="2"/>
</dbReference>
<evidence type="ECO:0000313" key="13">
    <source>
        <dbReference type="EnsemblMetazoa" id="Aqu2.1.25130_001"/>
    </source>
</evidence>
<dbReference type="InterPro" id="IPR009030">
    <property type="entry name" value="Growth_fac_rcpt_cys_sf"/>
</dbReference>
<dbReference type="InterPro" id="IPR018097">
    <property type="entry name" value="EGF_Ca-bd_CS"/>
</dbReference>
<keyword evidence="10" id="KW-0472">Membrane</keyword>
<dbReference type="SMART" id="SM00181">
    <property type="entry name" value="EGF"/>
    <property type="match status" value="20"/>
</dbReference>
<dbReference type="PROSITE" id="PS01186">
    <property type="entry name" value="EGF_2"/>
    <property type="match status" value="8"/>
</dbReference>
<proteinExistence type="predicted"/>
<keyword evidence="3 8" id="KW-0245">EGF-like domain</keyword>
<name>A0A1X7UCB5_AMPQE</name>
<feature type="domain" description="EGF-like" evidence="11">
    <location>
        <begin position="914"/>
        <end position="952"/>
    </location>
</feature>
<evidence type="ECO:0000256" key="9">
    <source>
        <dbReference type="PROSITE-ProRule" id="PRU00302"/>
    </source>
</evidence>
<dbReference type="InterPro" id="IPR035976">
    <property type="entry name" value="Sushi/SCR/CCP_sf"/>
</dbReference>
<dbReference type="InterPro" id="IPR000436">
    <property type="entry name" value="Sushi_SCR_CCP_dom"/>
</dbReference>
<dbReference type="SUPFAM" id="SSF57196">
    <property type="entry name" value="EGF/Laminin"/>
    <property type="match status" value="5"/>
</dbReference>
<feature type="domain" description="EGF-like" evidence="11">
    <location>
        <begin position="329"/>
        <end position="369"/>
    </location>
</feature>
<dbReference type="PANTHER" id="PTHR47333">
    <property type="entry name" value="VON WILLEBRAND FACTOR C AND EGF DOMAIN-CONTAINING PROTEIN"/>
    <property type="match status" value="1"/>
</dbReference>
<keyword evidence="2" id="KW-0964">Secreted</keyword>
<protein>
    <submittedName>
        <fullName evidence="13">Uncharacterized protein</fullName>
    </submittedName>
</protein>
<feature type="disulfide bond" evidence="9">
    <location>
        <begin position="815"/>
        <end position="842"/>
    </location>
</feature>
<evidence type="ECO:0000256" key="6">
    <source>
        <dbReference type="ARBA" id="ARBA00023157"/>
    </source>
</evidence>
<dbReference type="PANTHER" id="PTHR47333:SF4">
    <property type="entry name" value="EGF-LIKE DOMAIN-CONTAINING PROTEIN"/>
    <property type="match status" value="1"/>
</dbReference>
<dbReference type="Gene3D" id="2.10.25.10">
    <property type="entry name" value="Laminin"/>
    <property type="match status" value="20"/>
</dbReference>
<dbReference type="SUPFAM" id="SSF57184">
    <property type="entry name" value="Growth factor receptor domain"/>
    <property type="match status" value="6"/>
</dbReference>
<dbReference type="GO" id="GO:0005509">
    <property type="term" value="F:calcium ion binding"/>
    <property type="evidence" value="ECO:0007669"/>
    <property type="project" value="InterPro"/>
</dbReference>
<evidence type="ECO:0000256" key="8">
    <source>
        <dbReference type="PROSITE-ProRule" id="PRU00076"/>
    </source>
</evidence>
<dbReference type="PROSITE" id="PS50026">
    <property type="entry name" value="EGF_3"/>
    <property type="match status" value="6"/>
</dbReference>
<evidence type="ECO:0000256" key="2">
    <source>
        <dbReference type="ARBA" id="ARBA00022525"/>
    </source>
</evidence>
<feature type="domain" description="Sushi" evidence="12">
    <location>
        <begin position="783"/>
        <end position="844"/>
    </location>
</feature>
<dbReference type="SUPFAM" id="SSF57535">
    <property type="entry name" value="Complement control module/SCR domain"/>
    <property type="match status" value="2"/>
</dbReference>
<keyword evidence="10" id="KW-1133">Transmembrane helix</keyword>
<dbReference type="InterPro" id="IPR000742">
    <property type="entry name" value="EGF"/>
</dbReference>
<dbReference type="SMART" id="SM00179">
    <property type="entry name" value="EGF_CA"/>
    <property type="match status" value="20"/>
</dbReference>
<dbReference type="InParanoid" id="A0A1X7UCB5"/>
<dbReference type="Pfam" id="PF14670">
    <property type="entry name" value="FXa_inhibition"/>
    <property type="match status" value="7"/>
</dbReference>
<evidence type="ECO:0000256" key="3">
    <source>
        <dbReference type="ARBA" id="ARBA00022536"/>
    </source>
</evidence>
<keyword evidence="9" id="KW-0768">Sushi</keyword>
<dbReference type="Pfam" id="PF07645">
    <property type="entry name" value="EGF_CA"/>
    <property type="match status" value="9"/>
</dbReference>
<accession>A0A1X7UCB5</accession>
<keyword evidence="10" id="KW-0812">Transmembrane</keyword>
<evidence type="ECO:0000259" key="11">
    <source>
        <dbReference type="PROSITE" id="PS50026"/>
    </source>
</evidence>
<dbReference type="SMART" id="SM01411">
    <property type="entry name" value="Ephrin_rec_like"/>
    <property type="match status" value="2"/>
</dbReference>